<keyword evidence="1" id="KW-0175">Coiled coil</keyword>
<feature type="coiled-coil region" evidence="1">
    <location>
        <begin position="228"/>
        <end position="262"/>
    </location>
</feature>
<keyword evidence="2" id="KW-0472">Membrane</keyword>
<dbReference type="Proteomes" id="UP000582659">
    <property type="component" value="Unassembled WGS sequence"/>
</dbReference>
<protein>
    <submittedName>
        <fullName evidence="3">(pine wood nematode) hypothetical protein</fullName>
    </submittedName>
</protein>
<gene>
    <name evidence="3" type="ORF">BXYJ_LOCUS14815</name>
</gene>
<keyword evidence="2" id="KW-1133">Transmembrane helix</keyword>
<evidence type="ECO:0000313" key="4">
    <source>
        <dbReference type="Proteomes" id="UP000095284"/>
    </source>
</evidence>
<feature type="transmembrane region" description="Helical" evidence="2">
    <location>
        <begin position="207"/>
        <end position="228"/>
    </location>
</feature>
<reference evidence="6" key="1">
    <citation type="submission" date="2016-11" db="UniProtKB">
        <authorList>
            <consortium name="WormBaseParasite"/>
        </authorList>
    </citation>
    <scope>IDENTIFICATION</scope>
</reference>
<dbReference type="AlphaFoldDB" id="A0A1I7RQU5"/>
<dbReference type="EMBL" id="CAJFCV020000006">
    <property type="protein sequence ID" value="CAG9130675.1"/>
    <property type="molecule type" value="Genomic_DNA"/>
</dbReference>
<feature type="transmembrane region" description="Helical" evidence="2">
    <location>
        <begin position="89"/>
        <end position="107"/>
    </location>
</feature>
<dbReference type="OrthoDB" id="10590815at2759"/>
<accession>A0A1I7RQU5</accession>
<dbReference type="Proteomes" id="UP000659654">
    <property type="component" value="Unassembled WGS sequence"/>
</dbReference>
<evidence type="ECO:0000313" key="6">
    <source>
        <dbReference type="WBParaSite" id="BXY_0309000.1"/>
    </source>
</evidence>
<keyword evidence="5" id="KW-1185">Reference proteome</keyword>
<sequence>MSQTAREELDDEGSEGSEMQYFTAIPPQSPTLLDVTQFTVSTVSVNTVNDVLFNMEQNLDRLLNYRAGLIGEYQDARVAFNPVTKLCGIRLFSAMNLLKSLTLLYWFFMVTRIIVRFDLCLYMALIGSMSIFLMSFGLASEHSLFTIPMIISLILELLTGVRQGYYTIEIIQDPERSRLSDYVGLFGTVLLADASTYVGLIRFTSYVLIKTLWLLFALGHFMSMFFLMREKSQTLRNLEEKIRQAQRDILAASTQIDNLRMQNRLNRGD</sequence>
<evidence type="ECO:0000256" key="2">
    <source>
        <dbReference type="SAM" id="Phobius"/>
    </source>
</evidence>
<feature type="transmembrane region" description="Helical" evidence="2">
    <location>
        <begin position="119"/>
        <end position="138"/>
    </location>
</feature>
<dbReference type="EMBL" id="CAJFDI010000006">
    <property type="protein sequence ID" value="CAD5234724.1"/>
    <property type="molecule type" value="Genomic_DNA"/>
</dbReference>
<organism evidence="4 6">
    <name type="scientific">Bursaphelenchus xylophilus</name>
    <name type="common">Pinewood nematode worm</name>
    <name type="synonym">Aphelenchoides xylophilus</name>
    <dbReference type="NCBI Taxonomy" id="6326"/>
    <lineage>
        <taxon>Eukaryota</taxon>
        <taxon>Metazoa</taxon>
        <taxon>Ecdysozoa</taxon>
        <taxon>Nematoda</taxon>
        <taxon>Chromadorea</taxon>
        <taxon>Rhabditida</taxon>
        <taxon>Tylenchina</taxon>
        <taxon>Tylenchomorpha</taxon>
        <taxon>Aphelenchoidea</taxon>
        <taxon>Aphelenchoididae</taxon>
        <taxon>Bursaphelenchus</taxon>
    </lineage>
</organism>
<feature type="transmembrane region" description="Helical" evidence="2">
    <location>
        <begin position="182"/>
        <end position="201"/>
    </location>
</feature>
<dbReference type="SMR" id="A0A1I7RQU5"/>
<feature type="transmembrane region" description="Helical" evidence="2">
    <location>
        <begin position="144"/>
        <end position="161"/>
    </location>
</feature>
<name>A0A1I7RQU5_BURXY</name>
<keyword evidence="2" id="KW-0812">Transmembrane</keyword>
<dbReference type="Proteomes" id="UP000095284">
    <property type="component" value="Unplaced"/>
</dbReference>
<proteinExistence type="predicted"/>
<reference evidence="3" key="2">
    <citation type="submission" date="2020-09" db="EMBL/GenBank/DDBJ databases">
        <authorList>
            <person name="Kikuchi T."/>
        </authorList>
    </citation>
    <scope>NUCLEOTIDE SEQUENCE</scope>
    <source>
        <strain evidence="3">Ka4C1</strain>
    </source>
</reference>
<evidence type="ECO:0000256" key="1">
    <source>
        <dbReference type="SAM" id="Coils"/>
    </source>
</evidence>
<evidence type="ECO:0000313" key="5">
    <source>
        <dbReference type="Proteomes" id="UP000659654"/>
    </source>
</evidence>
<dbReference type="WBParaSite" id="BXY_0309000.1">
    <property type="protein sequence ID" value="BXY_0309000.1"/>
    <property type="gene ID" value="BXY_0309000"/>
</dbReference>
<evidence type="ECO:0000313" key="3">
    <source>
        <dbReference type="EMBL" id="CAD5234724.1"/>
    </source>
</evidence>